<dbReference type="InterPro" id="IPR036236">
    <property type="entry name" value="Znf_C2H2_sf"/>
</dbReference>
<evidence type="ECO:0000256" key="8">
    <source>
        <dbReference type="SAM" id="MobiDB-lite"/>
    </source>
</evidence>
<evidence type="ECO:0000256" key="6">
    <source>
        <dbReference type="ARBA" id="ARBA00023242"/>
    </source>
</evidence>
<evidence type="ECO:0000256" key="1">
    <source>
        <dbReference type="ARBA" id="ARBA00004123"/>
    </source>
</evidence>
<keyword evidence="6" id="KW-0539">Nucleus</keyword>
<dbReference type="GO" id="GO:0003677">
    <property type="term" value="F:DNA binding"/>
    <property type="evidence" value="ECO:0007669"/>
    <property type="project" value="InterPro"/>
</dbReference>
<protein>
    <submittedName>
        <fullName evidence="11">Putative cell growth-regulating nucleolar protein nasonia vitripennis</fullName>
    </submittedName>
</protein>
<dbReference type="PROSITE" id="PS51804">
    <property type="entry name" value="ZF_C2HC_LYAR"/>
    <property type="match status" value="1"/>
</dbReference>
<dbReference type="GO" id="GO:0006364">
    <property type="term" value="P:rRNA processing"/>
    <property type="evidence" value="ECO:0007669"/>
    <property type="project" value="TreeGrafter"/>
</dbReference>
<organism evidence="11">
    <name type="scientific">Xenopsylla cheopis</name>
    <name type="common">Oriental rat flea</name>
    <name type="synonym">Pulex cheopis</name>
    <dbReference type="NCBI Taxonomy" id="163159"/>
    <lineage>
        <taxon>Eukaryota</taxon>
        <taxon>Metazoa</taxon>
        <taxon>Ecdysozoa</taxon>
        <taxon>Arthropoda</taxon>
        <taxon>Hexapoda</taxon>
        <taxon>Insecta</taxon>
        <taxon>Pterygota</taxon>
        <taxon>Neoptera</taxon>
        <taxon>Endopterygota</taxon>
        <taxon>Siphonaptera</taxon>
        <taxon>Pulicidae</taxon>
        <taxon>Xenopsyllinae</taxon>
        <taxon>Xenopsylla</taxon>
    </lineage>
</organism>
<proteinExistence type="predicted"/>
<keyword evidence="2" id="KW-0479">Metal-binding</keyword>
<evidence type="ECO:0000256" key="2">
    <source>
        <dbReference type="ARBA" id="ARBA00022723"/>
    </source>
</evidence>
<keyword evidence="5" id="KW-0862">Zinc</keyword>
<dbReference type="SUPFAM" id="SSF57667">
    <property type="entry name" value="beta-beta-alpha zinc fingers"/>
    <property type="match status" value="2"/>
</dbReference>
<dbReference type="GO" id="GO:0000122">
    <property type="term" value="P:negative regulation of transcription by RNA polymerase II"/>
    <property type="evidence" value="ECO:0007669"/>
    <property type="project" value="TreeGrafter"/>
</dbReference>
<evidence type="ECO:0000313" key="11">
    <source>
        <dbReference type="EMBL" id="NOV45988.1"/>
    </source>
</evidence>
<feature type="domain" description="Zinc finger C2H2 LYAR-type" evidence="9">
    <location>
        <begin position="33"/>
        <end position="60"/>
    </location>
</feature>
<dbReference type="GO" id="GO:0008270">
    <property type="term" value="F:zinc ion binding"/>
    <property type="evidence" value="ECO:0007669"/>
    <property type="project" value="UniProtKB-KW"/>
</dbReference>
<dbReference type="Pfam" id="PF08790">
    <property type="entry name" value="zf-LYAR"/>
    <property type="match status" value="1"/>
</dbReference>
<feature type="domain" description="Cell growth-regulating nucleolar protein-like winged helix" evidence="10">
    <location>
        <begin position="230"/>
        <end position="291"/>
    </location>
</feature>
<accession>A0A6M2DLW3</accession>
<evidence type="ECO:0000259" key="9">
    <source>
        <dbReference type="Pfam" id="PF08790"/>
    </source>
</evidence>
<dbReference type="InterPro" id="IPR014898">
    <property type="entry name" value="Znf_C2H2_LYAR"/>
</dbReference>
<dbReference type="PANTHER" id="PTHR13100">
    <property type="entry name" value="CELL GROWTH-REGULATING NUCLEOLAR PROTEIN LYAR"/>
    <property type="match status" value="1"/>
</dbReference>
<dbReference type="AlphaFoldDB" id="A0A6M2DLW3"/>
<dbReference type="Pfam" id="PF25879">
    <property type="entry name" value="WHD_LYAR"/>
    <property type="match status" value="1"/>
</dbReference>
<feature type="compositionally biased region" description="Basic and acidic residues" evidence="8">
    <location>
        <begin position="148"/>
        <end position="170"/>
    </location>
</feature>
<dbReference type="Gene3D" id="3.30.1490.490">
    <property type="match status" value="1"/>
</dbReference>
<dbReference type="InterPro" id="IPR039999">
    <property type="entry name" value="LYAR"/>
</dbReference>
<feature type="compositionally biased region" description="Basic and acidic residues" evidence="8">
    <location>
        <begin position="197"/>
        <end position="230"/>
    </location>
</feature>
<sequence>MVYFTCNHCGDSLSKPKVQKHYQTACSRNPVNVTCVDCHKDFGENDFVAHTKCMTEMERYSDKNYVAKVNKGEAKQTEWIEMVQAVISETDRKGPVKEILQKLATFENVPRKKAKFMNFMRNCAGSRMKTETLEEVWSLLEIKQKELKKSNDDKKDKENVNKNENGHEQDITNGNNEQPKIKRKLEDEDTENCSKMQKLESEKPNTEDSNGHEDEISRNGHAAEDTEQHSKFEWKKEIVNCLNSNDNEISMKTLRKKMIENYLLSVNFDKQFMKKLKKVKGLVIDDNLVKLNK</sequence>
<reference evidence="11" key="1">
    <citation type="submission" date="2020-03" db="EMBL/GenBank/DDBJ databases">
        <title>Transcriptomic Profiling of the Digestive Tract of the Rat Flea, Xenopsylla cheopis, Following Blood Feeding and Infection with Yersinia pestis.</title>
        <authorList>
            <person name="Bland D.M."/>
            <person name="Martens C.A."/>
            <person name="Virtaneva K."/>
            <person name="Kanakabandi K."/>
            <person name="Long D."/>
            <person name="Rosenke R."/>
            <person name="Saturday G.A."/>
            <person name="Hoyt F.H."/>
            <person name="Bruno D.P."/>
            <person name="Ribeiro J.M.C."/>
            <person name="Hinnebusch J."/>
        </authorList>
    </citation>
    <scope>NUCLEOTIDE SEQUENCE</scope>
</reference>
<dbReference type="EMBL" id="GIIL01002262">
    <property type="protein sequence ID" value="NOV45988.1"/>
    <property type="molecule type" value="Transcribed_RNA"/>
</dbReference>
<evidence type="ECO:0000256" key="4">
    <source>
        <dbReference type="ARBA" id="ARBA00022771"/>
    </source>
</evidence>
<dbReference type="PANTHER" id="PTHR13100:SF10">
    <property type="entry name" value="CELL GROWTH-REGULATING NUCLEOLAR PROTEIN"/>
    <property type="match status" value="1"/>
</dbReference>
<name>A0A6M2DLW3_XENCH</name>
<feature type="region of interest" description="Disordered" evidence="8">
    <location>
        <begin position="148"/>
        <end position="230"/>
    </location>
</feature>
<comment type="subcellular location">
    <subcellularLocation>
        <location evidence="1">Nucleus</location>
    </subcellularLocation>
</comment>
<evidence type="ECO:0000259" key="10">
    <source>
        <dbReference type="Pfam" id="PF25879"/>
    </source>
</evidence>
<evidence type="ECO:0000256" key="3">
    <source>
        <dbReference type="ARBA" id="ARBA00022737"/>
    </source>
</evidence>
<evidence type="ECO:0000256" key="7">
    <source>
        <dbReference type="PROSITE-ProRule" id="PRU01145"/>
    </source>
</evidence>
<dbReference type="InterPro" id="IPR058719">
    <property type="entry name" value="WHD_LYAR"/>
</dbReference>
<dbReference type="GO" id="GO:0005730">
    <property type="term" value="C:nucleolus"/>
    <property type="evidence" value="ECO:0007669"/>
    <property type="project" value="TreeGrafter"/>
</dbReference>
<evidence type="ECO:0000256" key="5">
    <source>
        <dbReference type="ARBA" id="ARBA00022833"/>
    </source>
</evidence>
<keyword evidence="3" id="KW-0677">Repeat</keyword>
<keyword evidence="4 7" id="KW-0863">Zinc-finger</keyword>
<dbReference type="FunFam" id="3.30.1490.490:FF:000001">
    <property type="entry name" value="cell growth-regulating nucleolar protein-like"/>
    <property type="match status" value="1"/>
</dbReference>